<dbReference type="Pfam" id="PF01381">
    <property type="entry name" value="HTH_3"/>
    <property type="match status" value="1"/>
</dbReference>
<sequence length="322" mass="35263">MRWRYEDIGKRVKAFRMASGLSADEVAQKIGISRTALYRVEKGEIAKVDTLERLSDLLDVSMPTLLGVGIEYMASAVSYFERTRQLEESADQIIVLAGPVSFLLASDEFNGNLEQVLRESVPEDAPRRKRTLADIDLIMEILRERKRTYMRRRPSIVNLISAEQIKRFLNGGLLGRGDLPEKTLQERHAATRAEIEHLAGLIEADNLGVQVGIVTDTLPLNGFQIFRQAERSTLTISPFRLGAQPNIRVGVAMLTSAPEALKLHDQIVKDAWKTALKGSAAVDYLRALLDADPALQGGGSKEGAAGGASKGARRGKAAATSE</sequence>
<dbReference type="PROSITE" id="PS50943">
    <property type="entry name" value="HTH_CROC1"/>
    <property type="match status" value="1"/>
</dbReference>
<comment type="caution">
    <text evidence="3">The sequence shown here is derived from an EMBL/GenBank/DDBJ whole genome shotgun (WGS) entry which is preliminary data.</text>
</comment>
<feature type="region of interest" description="Disordered" evidence="1">
    <location>
        <begin position="295"/>
        <end position="322"/>
    </location>
</feature>
<reference evidence="3" key="1">
    <citation type="submission" date="2017-05" db="EMBL/GenBank/DDBJ databases">
        <title>Complete and WGS of Bordetella genogroups.</title>
        <authorList>
            <person name="Spilker T."/>
            <person name="Lipuma J."/>
        </authorList>
    </citation>
    <scope>NUCLEOTIDE SEQUENCE</scope>
    <source>
        <strain evidence="3">AU21707</strain>
    </source>
</reference>
<name>A0A261REN0_9BORD</name>
<dbReference type="Gene3D" id="1.10.260.40">
    <property type="entry name" value="lambda repressor-like DNA-binding domains"/>
    <property type="match status" value="1"/>
</dbReference>
<gene>
    <name evidence="3" type="ORF">CAL26_06190</name>
</gene>
<dbReference type="AlphaFoldDB" id="A0A261REN0"/>
<dbReference type="SUPFAM" id="SSF47413">
    <property type="entry name" value="lambda repressor-like DNA-binding domains"/>
    <property type="match status" value="1"/>
</dbReference>
<dbReference type="PROSITE" id="PS00716">
    <property type="entry name" value="SIGMA70_2"/>
    <property type="match status" value="1"/>
</dbReference>
<feature type="domain" description="HTH cro/C1-type" evidence="2">
    <location>
        <begin position="12"/>
        <end position="65"/>
    </location>
</feature>
<evidence type="ECO:0000259" key="2">
    <source>
        <dbReference type="PROSITE" id="PS50943"/>
    </source>
</evidence>
<dbReference type="GO" id="GO:0003677">
    <property type="term" value="F:DNA binding"/>
    <property type="evidence" value="ECO:0007669"/>
    <property type="project" value="InterPro"/>
</dbReference>
<protein>
    <submittedName>
        <fullName evidence="3">Transcriptional regulator</fullName>
    </submittedName>
</protein>
<dbReference type="EMBL" id="NEVJ01000002">
    <property type="protein sequence ID" value="OZI23070.1"/>
    <property type="molecule type" value="Genomic_DNA"/>
</dbReference>
<dbReference type="RefSeq" id="WP_094846084.1">
    <property type="nucleotide sequence ID" value="NZ_NEVJ01000002.1"/>
</dbReference>
<accession>A0A261REN0</accession>
<dbReference type="GO" id="GO:0006352">
    <property type="term" value="P:DNA-templated transcription initiation"/>
    <property type="evidence" value="ECO:0007669"/>
    <property type="project" value="InterPro"/>
</dbReference>
<evidence type="ECO:0000313" key="4">
    <source>
        <dbReference type="Proteomes" id="UP000216857"/>
    </source>
</evidence>
<proteinExistence type="predicted"/>
<dbReference type="OrthoDB" id="6901161at2"/>
<evidence type="ECO:0000256" key="1">
    <source>
        <dbReference type="SAM" id="MobiDB-lite"/>
    </source>
</evidence>
<dbReference type="SMART" id="SM00530">
    <property type="entry name" value="HTH_XRE"/>
    <property type="match status" value="1"/>
</dbReference>
<dbReference type="InterPro" id="IPR000943">
    <property type="entry name" value="RNA_pol_sigma70"/>
</dbReference>
<evidence type="ECO:0000313" key="3">
    <source>
        <dbReference type="EMBL" id="OZI23070.1"/>
    </source>
</evidence>
<dbReference type="CDD" id="cd00093">
    <property type="entry name" value="HTH_XRE"/>
    <property type="match status" value="1"/>
</dbReference>
<dbReference type="InterPro" id="IPR001387">
    <property type="entry name" value="Cro/C1-type_HTH"/>
</dbReference>
<keyword evidence="4" id="KW-1185">Reference proteome</keyword>
<dbReference type="GO" id="GO:0003700">
    <property type="term" value="F:DNA-binding transcription factor activity"/>
    <property type="evidence" value="ECO:0007669"/>
    <property type="project" value="InterPro"/>
</dbReference>
<dbReference type="Proteomes" id="UP000216857">
    <property type="component" value="Unassembled WGS sequence"/>
</dbReference>
<dbReference type="InterPro" id="IPR010982">
    <property type="entry name" value="Lambda_DNA-bd_dom_sf"/>
</dbReference>
<organism evidence="3 4">
    <name type="scientific">Bordetella genomosp. 9</name>
    <dbReference type="NCBI Taxonomy" id="1416803"/>
    <lineage>
        <taxon>Bacteria</taxon>
        <taxon>Pseudomonadati</taxon>
        <taxon>Pseudomonadota</taxon>
        <taxon>Betaproteobacteria</taxon>
        <taxon>Burkholderiales</taxon>
        <taxon>Alcaligenaceae</taxon>
        <taxon>Bordetella</taxon>
    </lineage>
</organism>
<feature type="compositionally biased region" description="Gly residues" evidence="1">
    <location>
        <begin position="296"/>
        <end position="309"/>
    </location>
</feature>